<keyword evidence="6" id="KW-0067">ATP-binding</keyword>
<evidence type="ECO:0000256" key="3">
    <source>
        <dbReference type="ARBA" id="ARBA00022490"/>
    </source>
</evidence>
<dbReference type="Gene3D" id="1.10.472.130">
    <property type="match status" value="1"/>
</dbReference>
<dbReference type="FunFam" id="1.10.8.1220:FF:000001">
    <property type="entry name" value="Dynein axonemal heavy chain 5"/>
    <property type="match status" value="1"/>
</dbReference>
<protein>
    <recommendedName>
        <fullName evidence="24">Dynein axonemal heavy chain 1</fullName>
    </recommendedName>
</protein>
<evidence type="ECO:0000259" key="21">
    <source>
        <dbReference type="Pfam" id="PF18199"/>
    </source>
</evidence>
<dbReference type="Pfam" id="PF12780">
    <property type="entry name" value="AAA_8"/>
    <property type="match status" value="1"/>
</dbReference>
<gene>
    <name evidence="22" type="ORF">HZH68_003897</name>
</gene>
<dbReference type="GO" id="GO:0007018">
    <property type="term" value="P:microtubule-based movement"/>
    <property type="evidence" value="ECO:0007669"/>
    <property type="project" value="InterPro"/>
</dbReference>
<dbReference type="Pfam" id="PF17857">
    <property type="entry name" value="AAA_lid_1"/>
    <property type="match status" value="1"/>
</dbReference>
<evidence type="ECO:0000256" key="11">
    <source>
        <dbReference type="ARBA" id="ARBA00023212"/>
    </source>
</evidence>
<feature type="domain" description="Dynein heavy chain AAA module D4" evidence="16">
    <location>
        <begin position="665"/>
        <end position="924"/>
    </location>
</feature>
<dbReference type="InterPro" id="IPR041658">
    <property type="entry name" value="AAA_lid_11"/>
</dbReference>
<evidence type="ECO:0000256" key="4">
    <source>
        <dbReference type="ARBA" id="ARBA00022701"/>
    </source>
</evidence>
<evidence type="ECO:0000256" key="1">
    <source>
        <dbReference type="ARBA" id="ARBA00004430"/>
    </source>
</evidence>
<feature type="domain" description="Dynein heavy chain AAA lid" evidence="20">
    <location>
        <begin position="1925"/>
        <end position="2064"/>
    </location>
</feature>
<dbReference type="InterPro" id="IPR041228">
    <property type="entry name" value="Dynein_C"/>
</dbReference>
<comment type="subcellular location">
    <subcellularLocation>
        <location evidence="1">Cytoplasm</location>
        <location evidence="1">Cytoskeleton</location>
        <location evidence="1">Cilium axoneme</location>
    </subcellularLocation>
</comment>
<dbReference type="Gene3D" id="1.20.1270.280">
    <property type="match status" value="1"/>
</dbReference>
<dbReference type="FunFam" id="1.20.920.30:FF:000005">
    <property type="entry name" value="Dynein, axonemal, heavy chain 2"/>
    <property type="match status" value="1"/>
</dbReference>
<dbReference type="EMBL" id="JACSDZ010000003">
    <property type="protein sequence ID" value="KAF7409516.1"/>
    <property type="molecule type" value="Genomic_DNA"/>
</dbReference>
<evidence type="ECO:0000313" key="23">
    <source>
        <dbReference type="Proteomes" id="UP000617340"/>
    </source>
</evidence>
<organism evidence="22 23">
    <name type="scientific">Vespula germanica</name>
    <name type="common">German yellow jacket</name>
    <name type="synonym">Paravespula germanica</name>
    <dbReference type="NCBI Taxonomy" id="30212"/>
    <lineage>
        <taxon>Eukaryota</taxon>
        <taxon>Metazoa</taxon>
        <taxon>Ecdysozoa</taxon>
        <taxon>Arthropoda</taxon>
        <taxon>Hexapoda</taxon>
        <taxon>Insecta</taxon>
        <taxon>Pterygota</taxon>
        <taxon>Neoptera</taxon>
        <taxon>Endopterygota</taxon>
        <taxon>Hymenoptera</taxon>
        <taxon>Apocrita</taxon>
        <taxon>Aculeata</taxon>
        <taxon>Vespoidea</taxon>
        <taxon>Vespidae</taxon>
        <taxon>Vespinae</taxon>
        <taxon>Vespula</taxon>
    </lineage>
</organism>
<evidence type="ECO:0000256" key="9">
    <source>
        <dbReference type="ARBA" id="ARBA00023069"/>
    </source>
</evidence>
<comment type="similarity">
    <text evidence="2">Belongs to the dynein heavy chain family.</text>
</comment>
<evidence type="ECO:0000259" key="20">
    <source>
        <dbReference type="Pfam" id="PF18198"/>
    </source>
</evidence>
<evidence type="ECO:0008006" key="24">
    <source>
        <dbReference type="Google" id="ProtNLM"/>
    </source>
</evidence>
<dbReference type="InterPro" id="IPR024317">
    <property type="entry name" value="Dynein_heavy_chain_D4_dom"/>
</dbReference>
<dbReference type="FunFam" id="3.40.50.300:FF:001145">
    <property type="entry name" value="Putative dynein heavy chain"/>
    <property type="match status" value="1"/>
</dbReference>
<feature type="coiled-coil region" evidence="13">
    <location>
        <begin position="1481"/>
        <end position="1543"/>
    </location>
</feature>
<feature type="domain" description="Dynein heavy chain C-terminal" evidence="21">
    <location>
        <begin position="2071"/>
        <end position="2367"/>
    </location>
</feature>
<dbReference type="Gene3D" id="6.10.140.1060">
    <property type="match status" value="1"/>
</dbReference>
<dbReference type="GO" id="GO:0005930">
    <property type="term" value="C:axoneme"/>
    <property type="evidence" value="ECO:0007669"/>
    <property type="project" value="UniProtKB-SubCell"/>
</dbReference>
<evidence type="ECO:0000256" key="10">
    <source>
        <dbReference type="ARBA" id="ARBA00023175"/>
    </source>
</evidence>
<sequence>MNDIRRTTIVVGNYEWNGCKWSKSNYGQPRYFLSRFMFKKNRMTDGILSTLIRAGTEATDGNKRWYVFDGPVDAVWIENMNTVLDDNKKLCLTSGEIMKLLPTQTMIFEVADLRVASPATVSRCGMVYMEPEGLGLKPFVNCWIKSLPEKMQDYVETIKKLTNELLFPGIKILREQLREIVSTVDSAIIQSYINLMNYRIGPMAGREGKPPPPFSFQKTIPDLLSPWAAFATVWSLGATCGYDGRYIFSTWLRNVQNNFQHKMPFPEDGLVYDYRLHDGGFTDPIEGQDPIPPQWIKWSDDIARINITPETKYADIEIPTMDNIRHATLIEYLFINNSNILCIGPTGSGKTLTISTKLSRNMPKKFICDFIIFSARTTANQTQDLIDGKLDKRRRDVYGPPLLKKQIFFIDDFNMPALEIFGAQPPIELIRQFMDFSGWYDRKEIGSFRLIEDVNFIGAMGPPGGGRNPVTPRLLRHFHFIAFPEMEDDAKEMKDNAKANIFGIILESWLSRTPTYIILLKPIVDITLNVFATICRELLPTPDRSHYTYNLRDLSKVFQGILMADPTKVNTYEHLFLLWYHENTRVFSDRLINQDDRDWFSNLLTDTLKKQFDYDITDLTKDKVLFYNDFCGAHGQYERITNFQKIERVLIEFLEDYNNITTAPMKLVLFQDAVDHICRIIRILRQPRGNGLLLGMGGSGRQSLTKLSCHIREYNCFQIELSKAYSNHDWREDIKDMMLKTGLENQIMVFLFSDTQIKGEFMLEDLNNILNNGDVPNIYSSEELERIFQAMRGPVQEAGLQINRSNLFSTYLKVIRNNLHTIITMSPIGELFRARIRQFPALVNCCTIDWFCPWPDAALQAVAMYFLADIKDESINEAVLNSIVKTCQFMHSSVIKASDNFLMELNRHNYVTPTSYLQLLSGYGGLLSKKKQELHSGMSRLSTGLNKLISTEAEVKEMQGILKAMKPDLEQAAVATAKMIVQITKDTAEAEQTKAEAMKQEEVATKLKNENQIIRDEAEADLSEARPMLDAAEASLKALNKGDITEVKAMKRPPVGVLLVIEAMCIVNNVKPNRLVGKQPGEKILDYWTPGSQMLADPGHFLNMMVNFNKENITEEMINKLRPYVQNPNFQPPKILQVSKACHSLCLWIHAMYNYYFVNLKVKPKMETLAKAEEVLAETEKALLAAMNRLQEVERRVENLKNALQDKEDKKAELERQKQLCEERMTRAVKLVSGLAEEQQRWTFTLSEMKISLQNVVGDILLSSGAIAYLTAFTDVYRKSLLTSWYEVIGEGVPHTPNCTPISTLGDQVQIRKWQLDGLPRDLVSVENAVLVMHSERWPLFIDPQGQANKWIRKTYKDVGLSITKMTSKDILHVLESCIRFGKPCLIENVGIEFESVLDPILMRSYFKHAGQISIKVGDNVVPYNPEFRLFLTTKLPNPHYMPEILVKVLLVNFALTASGLLDQMMSLVTIQERPDLEQIRNSLIVSNAQMKSDLKELEDRILYKLTTSEGSTVDDIDLILTLDASKAKSEEIKTKVKAAEETQADIESTRSLYIPVADRAQILFFCLYDLQYIDTMYQYSLEWFISIFNNSILSVEKSSDLNERIANILKCFTFDLFCNVCRSLFEKHKLHFAFLVCARIRISAKLIDSVEWKHFLTEVVPILNLPNPAPTWISPRCWKEIQALEILPNFKEFVTSFQQLLNQFQYIFDTQEAHLIEFPEPWQTKLDDFQKMLVLKCLRPDKIINAIQMYLSKYLGSEFVEPQATEISALYKESTQITPLVFVLSTGTDPAAQLYTFAEKQKMDKRLFSISLGQGQGPRAEAMLKQCAEHGNWVFFQNCHLAPSWMPNLEALVEILTEKTHRDFRLWLTSAPSPDFPVSILQNGHKMTIEPPRGIKANMFRAYLTQVIEMKNFLESEHPKVESFKYLVFSLCLFHSILLERRKFGSLGFNIPYEFTSGDLAICLSQLHMFLMEYTIIPFKVLIYTAGHINYGGRITDDWDRRCVLTILEDYYKVEVVATYFRFDNNGIYYQLPAVSTFNDYIEYITTLPLNDDPMLFGMHSNADISFAQAEAYICLETLLNLQPREISSVTVSDEDIAARQAREMLTTLPESFDLIAIQKKYPVLYQESFNTVLLQEAKRYNGLLTVIRSSLNDLLKALKGSVVMSEILETMNKNISNNKIPVIWQDKGYPSLKPLGAWYLDLKERIDFINTWYDKGIPPAFWISGFYFPQAFLTATLQNYARKYVISIDTIDFNFQVLASKPTHKPEDGCVIYGLFLEGCRWGGIYLQESRPKELYTEMSPILLLPEINHQVFEDRVYICPVYKTIARAGTLSTTGHSTNFVLAMEIPSQNTQAHWIKRGVAMICALNY</sequence>
<keyword evidence="7" id="KW-0243">Dynein</keyword>
<feature type="domain" description="Dynein heavy chain ATP-binding dynein motor region" evidence="17">
    <location>
        <begin position="1312"/>
        <end position="1533"/>
    </location>
</feature>
<dbReference type="Pfam" id="PF12777">
    <property type="entry name" value="MT"/>
    <property type="match status" value="1"/>
</dbReference>
<feature type="domain" description="Dynein heavy chain region D6 P-loop" evidence="14">
    <location>
        <begin position="1777"/>
        <end position="1889"/>
    </location>
</feature>
<dbReference type="Pfam" id="PF12775">
    <property type="entry name" value="AAA_7"/>
    <property type="match status" value="1"/>
</dbReference>
<comment type="caution">
    <text evidence="22">The sequence shown here is derived from an EMBL/GenBank/DDBJ whole genome shotgun (WGS) entry which is preliminary data.</text>
</comment>
<dbReference type="PANTHER" id="PTHR22878">
    <property type="entry name" value="DYNEIN HEAVY CHAIN 6, AXONEMAL-LIKE-RELATED"/>
    <property type="match status" value="1"/>
</dbReference>
<evidence type="ECO:0000313" key="22">
    <source>
        <dbReference type="EMBL" id="KAF7409516.1"/>
    </source>
</evidence>
<dbReference type="InterPro" id="IPR043160">
    <property type="entry name" value="Dynein_C_barrel"/>
</dbReference>
<keyword evidence="8 13" id="KW-0175">Coiled coil</keyword>
<dbReference type="FunFam" id="1.20.920.20:FF:000001">
    <property type="entry name" value="dynein heavy chain 2, axonemal"/>
    <property type="match status" value="1"/>
</dbReference>
<dbReference type="InterPro" id="IPR004273">
    <property type="entry name" value="Dynein_heavy_D6_P-loop"/>
</dbReference>
<dbReference type="InterPro" id="IPR041466">
    <property type="entry name" value="Dynein_AAA5_ext"/>
</dbReference>
<dbReference type="Proteomes" id="UP000617340">
    <property type="component" value="Unassembled WGS sequence"/>
</dbReference>
<dbReference type="SUPFAM" id="SSF52540">
    <property type="entry name" value="P-loop containing nucleoside triphosphate hydrolases"/>
    <property type="match status" value="2"/>
</dbReference>
<dbReference type="Pfam" id="PF03028">
    <property type="entry name" value="Dynein_heavy"/>
    <property type="match status" value="1"/>
</dbReference>
<dbReference type="GO" id="GO:0005524">
    <property type="term" value="F:ATP binding"/>
    <property type="evidence" value="ECO:0007669"/>
    <property type="project" value="UniProtKB-KW"/>
</dbReference>
<keyword evidence="12" id="KW-0966">Cell projection</keyword>
<dbReference type="Gene3D" id="1.20.920.30">
    <property type="match status" value="1"/>
</dbReference>
<keyword evidence="11" id="KW-0206">Cytoskeleton</keyword>
<dbReference type="Pfam" id="PF18199">
    <property type="entry name" value="Dynein_C"/>
    <property type="match status" value="1"/>
</dbReference>
<dbReference type="InterPro" id="IPR041589">
    <property type="entry name" value="DNAH3_AAA_lid_1"/>
</dbReference>
<feature type="domain" description="Dynein heavy chain AAA 5 extension" evidence="18">
    <location>
        <begin position="159"/>
        <end position="277"/>
    </location>
</feature>
<feature type="domain" description="Dynein heavy chain coiled coil stalk" evidence="15">
    <location>
        <begin position="940"/>
        <end position="1284"/>
    </location>
</feature>
<keyword evidence="5" id="KW-0547">Nucleotide-binding</keyword>
<dbReference type="FunFam" id="3.40.50.300:FF:000362">
    <property type="entry name" value="Dynein, axonemal, heavy chain 6"/>
    <property type="match status" value="1"/>
</dbReference>
<dbReference type="InterPro" id="IPR024743">
    <property type="entry name" value="Dynein_HC_stalk"/>
</dbReference>
<evidence type="ECO:0000256" key="5">
    <source>
        <dbReference type="ARBA" id="ARBA00022741"/>
    </source>
</evidence>
<accession>A0A834KSV4</accession>
<dbReference type="Gene3D" id="3.10.490.20">
    <property type="match status" value="1"/>
</dbReference>
<evidence type="ECO:0000259" key="16">
    <source>
        <dbReference type="Pfam" id="PF12780"/>
    </source>
</evidence>
<feature type="coiled-coil region" evidence="13">
    <location>
        <begin position="981"/>
        <end position="1017"/>
    </location>
</feature>
<dbReference type="Gene3D" id="1.20.920.20">
    <property type="match status" value="1"/>
</dbReference>
<name>A0A834KSV4_VESGE</name>
<dbReference type="InterPro" id="IPR035706">
    <property type="entry name" value="AAA_9"/>
</dbReference>
<keyword evidence="9" id="KW-0969">Cilium</keyword>
<dbReference type="Gene3D" id="1.10.8.1220">
    <property type="match status" value="1"/>
</dbReference>
<keyword evidence="10" id="KW-0505">Motor protein</keyword>
<dbReference type="GO" id="GO:0008569">
    <property type="term" value="F:minus-end-directed microtubule motor activity"/>
    <property type="evidence" value="ECO:0007669"/>
    <property type="project" value="InterPro"/>
</dbReference>
<dbReference type="InterPro" id="IPR027417">
    <property type="entry name" value="P-loop_NTPase"/>
</dbReference>
<dbReference type="InterPro" id="IPR042219">
    <property type="entry name" value="AAA_lid_11_sf"/>
</dbReference>
<dbReference type="FunFam" id="1.10.8.720:FF:000001">
    <property type="entry name" value="dynein heavy chain 7, axonemal"/>
    <property type="match status" value="1"/>
</dbReference>
<evidence type="ECO:0000256" key="2">
    <source>
        <dbReference type="ARBA" id="ARBA00008887"/>
    </source>
</evidence>
<evidence type="ECO:0000256" key="13">
    <source>
        <dbReference type="SAM" id="Coils"/>
    </source>
</evidence>
<dbReference type="GO" id="GO:0030286">
    <property type="term" value="C:dynein complex"/>
    <property type="evidence" value="ECO:0007669"/>
    <property type="project" value="UniProtKB-KW"/>
</dbReference>
<evidence type="ECO:0000256" key="6">
    <source>
        <dbReference type="ARBA" id="ARBA00022840"/>
    </source>
</evidence>
<dbReference type="InterPro" id="IPR026983">
    <property type="entry name" value="DHC"/>
</dbReference>
<keyword evidence="23" id="KW-1185">Reference proteome</keyword>
<dbReference type="Pfam" id="PF12781">
    <property type="entry name" value="AAA_9"/>
    <property type="match status" value="1"/>
</dbReference>
<dbReference type="GO" id="GO:0045505">
    <property type="term" value="F:dynein intermediate chain binding"/>
    <property type="evidence" value="ECO:0007669"/>
    <property type="project" value="InterPro"/>
</dbReference>
<dbReference type="FunFam" id="3.40.50.300:FF:002141">
    <property type="entry name" value="Dynein heavy chain"/>
    <property type="match status" value="1"/>
</dbReference>
<evidence type="ECO:0000259" key="14">
    <source>
        <dbReference type="Pfam" id="PF03028"/>
    </source>
</evidence>
<dbReference type="GO" id="GO:0005874">
    <property type="term" value="C:microtubule"/>
    <property type="evidence" value="ECO:0007669"/>
    <property type="project" value="UniProtKB-KW"/>
</dbReference>
<dbReference type="GO" id="GO:0051959">
    <property type="term" value="F:dynein light intermediate chain binding"/>
    <property type="evidence" value="ECO:0007669"/>
    <property type="project" value="InterPro"/>
</dbReference>
<dbReference type="FunFam" id="3.10.490.20:FF:000001">
    <property type="entry name" value="dynein heavy chain 7, axonemal"/>
    <property type="match status" value="1"/>
</dbReference>
<evidence type="ECO:0000259" key="15">
    <source>
        <dbReference type="Pfam" id="PF12777"/>
    </source>
</evidence>
<keyword evidence="3" id="KW-0963">Cytoplasm</keyword>
<keyword evidence="4" id="KW-0493">Microtubule</keyword>
<proteinExistence type="inferred from homology"/>
<evidence type="ECO:0000256" key="7">
    <source>
        <dbReference type="ARBA" id="ARBA00023017"/>
    </source>
</evidence>
<dbReference type="FunFam" id="1.20.1270.280:FF:000001">
    <property type="entry name" value="dynein heavy chain 7, axonemal"/>
    <property type="match status" value="1"/>
</dbReference>
<dbReference type="Pfam" id="PF18198">
    <property type="entry name" value="AAA_lid_11"/>
    <property type="match status" value="1"/>
</dbReference>
<dbReference type="PANTHER" id="PTHR22878:SF73">
    <property type="entry name" value="DYNEIN AXONEMAL HEAVY CHAIN 1"/>
    <property type="match status" value="1"/>
</dbReference>
<evidence type="ECO:0000256" key="8">
    <source>
        <dbReference type="ARBA" id="ARBA00023054"/>
    </source>
</evidence>
<feature type="domain" description="Dynein heavy chain 3 AAA+ lid" evidence="19">
    <location>
        <begin position="524"/>
        <end position="618"/>
    </location>
</feature>
<dbReference type="Gene3D" id="3.40.50.300">
    <property type="entry name" value="P-loop containing nucleotide triphosphate hydrolases"/>
    <property type="match status" value="4"/>
</dbReference>
<reference evidence="22" key="1">
    <citation type="journal article" date="2020" name="G3 (Bethesda)">
        <title>High-Quality Assemblies for Three Invasive Social Wasps from the &lt;i&gt;Vespula&lt;/i&gt; Genus.</title>
        <authorList>
            <person name="Harrop T.W.R."/>
            <person name="Guhlin J."/>
            <person name="McLaughlin G.M."/>
            <person name="Permina E."/>
            <person name="Stockwell P."/>
            <person name="Gilligan J."/>
            <person name="Le Lec M.F."/>
            <person name="Gruber M.A.M."/>
            <person name="Quinn O."/>
            <person name="Lovegrove M."/>
            <person name="Duncan E.J."/>
            <person name="Remnant E.J."/>
            <person name="Van Eeckhoven J."/>
            <person name="Graham B."/>
            <person name="Knapp R.A."/>
            <person name="Langford K.W."/>
            <person name="Kronenberg Z."/>
            <person name="Press M.O."/>
            <person name="Eacker S.M."/>
            <person name="Wilson-Rankin E.E."/>
            <person name="Purcell J."/>
            <person name="Lester P.J."/>
            <person name="Dearden P.K."/>
        </authorList>
    </citation>
    <scope>NUCLEOTIDE SEQUENCE</scope>
    <source>
        <strain evidence="22">Linc-1</strain>
    </source>
</reference>
<evidence type="ECO:0000256" key="12">
    <source>
        <dbReference type="ARBA" id="ARBA00023273"/>
    </source>
</evidence>
<dbReference type="Pfam" id="PF17852">
    <property type="entry name" value="Dynein_AAA_lid"/>
    <property type="match status" value="1"/>
</dbReference>
<evidence type="ECO:0000259" key="19">
    <source>
        <dbReference type="Pfam" id="PF17857"/>
    </source>
</evidence>
<evidence type="ECO:0000259" key="17">
    <source>
        <dbReference type="Pfam" id="PF12781"/>
    </source>
</evidence>
<evidence type="ECO:0000259" key="18">
    <source>
        <dbReference type="Pfam" id="PF17852"/>
    </source>
</evidence>
<feature type="coiled-coil region" evidence="13">
    <location>
        <begin position="1169"/>
        <end position="1231"/>
    </location>
</feature>
<dbReference type="Gene3D" id="1.10.8.720">
    <property type="entry name" value="Region D6 of dynein motor"/>
    <property type="match status" value="1"/>
</dbReference>